<sequence>MLRSTVASPLRLSPAVTFTRSLNSNSIYVISIPVTTHRSYIYMNHNKSLLDKTQLNRYPVVAKLENKLVSLATKGWDKMNSSNLTVNKRIIKLVKRLLNTIPYEESCLKSFPSQSTMIREINEESTDKARALIPSQIEEEQIATDQLKPIPFYHPSFQKPSTILSQLHDFRNDARSKHLKYAGLCAIGVPLSLPFALIPVIPNVPGLYLSYRLYCNIKALVGVKHLDYLLERKGIAGNTRNDDVSNTDHVAFERNLYMDSIYKLGNTSKELEVESVQEEERVIITKEIIDTLCSKLELPQLKEDLLKALKQEIAKLEKDMKIKDEIE</sequence>
<name>A0A9P0W0J3_9ASCO</name>
<evidence type="ECO:0000313" key="1">
    <source>
        <dbReference type="EMBL" id="CAH2355089.1"/>
    </source>
</evidence>
<dbReference type="InterPro" id="IPR018786">
    <property type="entry name" value="Mit_KHE1"/>
</dbReference>
<dbReference type="PANTHER" id="PTHR28062">
    <property type="entry name" value="K+-H+ EXCHANGE-LIKE PROTEIN"/>
    <property type="match status" value="1"/>
</dbReference>
<dbReference type="GO" id="GO:0006813">
    <property type="term" value="P:potassium ion transport"/>
    <property type="evidence" value="ECO:0007669"/>
    <property type="project" value="TreeGrafter"/>
</dbReference>
<protein>
    <submittedName>
        <fullName evidence="1">Uncharacterized protein</fullName>
    </submittedName>
</protein>
<dbReference type="GO" id="GO:1902600">
    <property type="term" value="P:proton transmembrane transport"/>
    <property type="evidence" value="ECO:0007669"/>
    <property type="project" value="TreeGrafter"/>
</dbReference>
<dbReference type="OrthoDB" id="5562676at2759"/>
<gene>
    <name evidence="1" type="ORF">CLIB1423_21S01574</name>
</gene>
<dbReference type="AlphaFoldDB" id="A0A9P0W0J3"/>
<keyword evidence="2" id="KW-1185">Reference proteome</keyword>
<dbReference type="PANTHER" id="PTHR28062:SF1">
    <property type="entry name" value="TRANSMEMBRANE PROTEIN"/>
    <property type="match status" value="1"/>
</dbReference>
<dbReference type="GO" id="GO:0005743">
    <property type="term" value="C:mitochondrial inner membrane"/>
    <property type="evidence" value="ECO:0007669"/>
    <property type="project" value="TreeGrafter"/>
</dbReference>
<evidence type="ECO:0000313" key="2">
    <source>
        <dbReference type="Proteomes" id="UP000837801"/>
    </source>
</evidence>
<dbReference type="EMBL" id="CAKXYY010000021">
    <property type="protein sequence ID" value="CAH2355089.1"/>
    <property type="molecule type" value="Genomic_DNA"/>
</dbReference>
<proteinExistence type="predicted"/>
<dbReference type="Pfam" id="PF10173">
    <property type="entry name" value="Mit_KHE1"/>
    <property type="match status" value="1"/>
</dbReference>
<dbReference type="Proteomes" id="UP000837801">
    <property type="component" value="Unassembled WGS sequence"/>
</dbReference>
<accession>A0A9P0W0J3</accession>
<reference evidence="1" key="1">
    <citation type="submission" date="2022-03" db="EMBL/GenBank/DDBJ databases">
        <authorList>
            <person name="Legras J.-L."/>
            <person name="Devillers H."/>
            <person name="Grondin C."/>
        </authorList>
    </citation>
    <scope>NUCLEOTIDE SEQUENCE</scope>
    <source>
        <strain evidence="1">CLIB 1423</strain>
    </source>
</reference>
<organism evidence="1 2">
    <name type="scientific">[Candida] railenensis</name>
    <dbReference type="NCBI Taxonomy" id="45579"/>
    <lineage>
        <taxon>Eukaryota</taxon>
        <taxon>Fungi</taxon>
        <taxon>Dikarya</taxon>
        <taxon>Ascomycota</taxon>
        <taxon>Saccharomycotina</taxon>
        <taxon>Pichiomycetes</taxon>
        <taxon>Debaryomycetaceae</taxon>
        <taxon>Kurtzmaniella</taxon>
    </lineage>
</organism>
<comment type="caution">
    <text evidence="1">The sequence shown here is derived from an EMBL/GenBank/DDBJ whole genome shotgun (WGS) entry which is preliminary data.</text>
</comment>